<accession>A0A917D5S5</accession>
<organism evidence="11 12">
    <name type="scientific">Lysinibacillus alkalisoli</name>
    <dbReference type="NCBI Taxonomy" id="1911548"/>
    <lineage>
        <taxon>Bacteria</taxon>
        <taxon>Bacillati</taxon>
        <taxon>Bacillota</taxon>
        <taxon>Bacilli</taxon>
        <taxon>Bacillales</taxon>
        <taxon>Bacillaceae</taxon>
        <taxon>Lysinibacillus</taxon>
    </lineage>
</organism>
<keyword evidence="8" id="KW-1133">Transmembrane helix</keyword>
<dbReference type="PROSITE" id="PS50111">
    <property type="entry name" value="CHEMOTAXIS_TRANSDUC_2"/>
    <property type="match status" value="1"/>
</dbReference>
<dbReference type="SMART" id="SM00283">
    <property type="entry name" value="MA"/>
    <property type="match status" value="1"/>
</dbReference>
<keyword evidence="2" id="KW-1003">Cell membrane</keyword>
<gene>
    <name evidence="11" type="primary">yvaQ</name>
    <name evidence="11" type="ORF">GCM10007425_02710</name>
</gene>
<comment type="similarity">
    <text evidence="5">Belongs to the methyl-accepting chemotaxis (MCP) protein family.</text>
</comment>
<sequence length="565" mass="62468">MWTFKTVGRKMVFSFALILLMIIGLSLYTIYAMNKTHDTMKEITHEELPILIADEKLSFVTAKKIALARGYLLMGDKEYLTEYADYKKQGEELQTLLLANTHSDQVEQLITLSEEWQELVENTIFPLFDSGQEDEARELLTGEAQTYVRDIMAGFAELGAAREQRIQDEGKAVVKSGTNAILMTSIVVVFVILVSLIIAYQLTNSIVKPINTVKNRLLKIAEGDLSQAPLKVIGRDELAQLMTATNQLSERNNALLQKITHAMTEVTERSSTVSEVTDEISKGSNQIAITMTELATGATSQADLASNMVQSVERFNEALQEITLDSEKVHQQAEEVTDLSQSGHEVMNNSIQQMNVIYRVFEQVVVRVEKLEQQSNAIHSLVETIQAISDQTNLLALNAAIEAARAGDHGKGFAVVATEVKKLAEQVSHSVVDITDIIAGIQEETKTVTTSLHEGYEDVRTGTELLEKTNAMFNQIMEAIENITGNIRHTAQEITHLSQTSDAVRHSIEEQAAVTQQSAAGIEETTASAEESSSALHEVNTHVKQMSDASKELARLVDVYTLRQA</sequence>
<reference evidence="11" key="2">
    <citation type="submission" date="2020-09" db="EMBL/GenBank/DDBJ databases">
        <authorList>
            <person name="Sun Q."/>
            <person name="Zhou Y."/>
        </authorList>
    </citation>
    <scope>NUCLEOTIDE SEQUENCE</scope>
    <source>
        <strain evidence="11">CGMCC 1.15760</strain>
    </source>
</reference>
<protein>
    <submittedName>
        <fullName evidence="11">Sensory transducer protein YvaQ</fullName>
    </submittedName>
</protein>
<evidence type="ECO:0000313" key="12">
    <source>
        <dbReference type="Proteomes" id="UP000616608"/>
    </source>
</evidence>
<evidence type="ECO:0000256" key="2">
    <source>
        <dbReference type="ARBA" id="ARBA00022475"/>
    </source>
</evidence>
<comment type="caution">
    <text evidence="11">The sequence shown here is derived from an EMBL/GenBank/DDBJ whole genome shotgun (WGS) entry which is preliminary data.</text>
</comment>
<dbReference type="InterPro" id="IPR007891">
    <property type="entry name" value="CHASE3"/>
</dbReference>
<feature type="transmembrane region" description="Helical" evidence="8">
    <location>
        <begin position="12"/>
        <end position="31"/>
    </location>
</feature>
<dbReference type="PANTHER" id="PTHR32089:SF112">
    <property type="entry name" value="LYSOZYME-LIKE PROTEIN-RELATED"/>
    <property type="match status" value="1"/>
</dbReference>
<dbReference type="Pfam" id="PF00672">
    <property type="entry name" value="HAMP"/>
    <property type="match status" value="1"/>
</dbReference>
<dbReference type="InterPro" id="IPR003660">
    <property type="entry name" value="HAMP_dom"/>
</dbReference>
<dbReference type="Pfam" id="PF00015">
    <property type="entry name" value="MCPsignal"/>
    <property type="match status" value="1"/>
</dbReference>
<feature type="domain" description="Methyl-accepting transducer" evidence="9">
    <location>
        <begin position="276"/>
        <end position="526"/>
    </location>
</feature>
<evidence type="ECO:0000259" key="9">
    <source>
        <dbReference type="PROSITE" id="PS50111"/>
    </source>
</evidence>
<keyword evidence="8" id="KW-0812">Transmembrane</keyword>
<feature type="transmembrane region" description="Helical" evidence="8">
    <location>
        <begin position="180"/>
        <end position="202"/>
    </location>
</feature>
<keyword evidence="3 8" id="KW-0472">Membrane</keyword>
<evidence type="ECO:0000256" key="6">
    <source>
        <dbReference type="PROSITE-ProRule" id="PRU00284"/>
    </source>
</evidence>
<dbReference type="CDD" id="cd06225">
    <property type="entry name" value="HAMP"/>
    <property type="match status" value="1"/>
</dbReference>
<dbReference type="RefSeq" id="WP_188613213.1">
    <property type="nucleotide sequence ID" value="NZ_BMJT01000001.1"/>
</dbReference>
<dbReference type="PANTHER" id="PTHR32089">
    <property type="entry name" value="METHYL-ACCEPTING CHEMOTAXIS PROTEIN MCPB"/>
    <property type="match status" value="1"/>
</dbReference>
<dbReference type="Proteomes" id="UP000616608">
    <property type="component" value="Unassembled WGS sequence"/>
</dbReference>
<evidence type="ECO:0000256" key="8">
    <source>
        <dbReference type="SAM" id="Phobius"/>
    </source>
</evidence>
<dbReference type="InterPro" id="IPR004090">
    <property type="entry name" value="Chemotax_Me-accpt_rcpt"/>
</dbReference>
<dbReference type="AlphaFoldDB" id="A0A917D5S5"/>
<evidence type="ECO:0000256" key="3">
    <source>
        <dbReference type="ARBA" id="ARBA00023136"/>
    </source>
</evidence>
<dbReference type="PROSITE" id="PS50885">
    <property type="entry name" value="HAMP"/>
    <property type="match status" value="1"/>
</dbReference>
<reference evidence="11" key="1">
    <citation type="journal article" date="2014" name="Int. J. Syst. Evol. Microbiol.">
        <title>Complete genome sequence of Corynebacterium casei LMG S-19264T (=DSM 44701T), isolated from a smear-ripened cheese.</title>
        <authorList>
            <consortium name="US DOE Joint Genome Institute (JGI-PGF)"/>
            <person name="Walter F."/>
            <person name="Albersmeier A."/>
            <person name="Kalinowski J."/>
            <person name="Ruckert C."/>
        </authorList>
    </citation>
    <scope>NUCLEOTIDE SEQUENCE</scope>
    <source>
        <strain evidence="11">CGMCC 1.15760</strain>
    </source>
</reference>
<evidence type="ECO:0000259" key="10">
    <source>
        <dbReference type="PROSITE" id="PS50885"/>
    </source>
</evidence>
<feature type="region of interest" description="Disordered" evidence="7">
    <location>
        <begin position="514"/>
        <end position="539"/>
    </location>
</feature>
<dbReference type="Gene3D" id="1.10.8.500">
    <property type="entry name" value="HAMP domain in histidine kinase"/>
    <property type="match status" value="1"/>
</dbReference>
<evidence type="ECO:0000256" key="5">
    <source>
        <dbReference type="ARBA" id="ARBA00029447"/>
    </source>
</evidence>
<dbReference type="GO" id="GO:0007165">
    <property type="term" value="P:signal transduction"/>
    <property type="evidence" value="ECO:0007669"/>
    <property type="project" value="UniProtKB-KW"/>
</dbReference>
<feature type="domain" description="HAMP" evidence="10">
    <location>
        <begin position="204"/>
        <end position="257"/>
    </location>
</feature>
<dbReference type="Pfam" id="PF05227">
    <property type="entry name" value="CHASE3"/>
    <property type="match status" value="1"/>
</dbReference>
<comment type="subcellular location">
    <subcellularLocation>
        <location evidence="1">Cell membrane</location>
    </subcellularLocation>
</comment>
<feature type="compositionally biased region" description="Low complexity" evidence="7">
    <location>
        <begin position="518"/>
        <end position="535"/>
    </location>
</feature>
<proteinExistence type="inferred from homology"/>
<dbReference type="SUPFAM" id="SSF58104">
    <property type="entry name" value="Methyl-accepting chemotaxis protein (MCP) signaling domain"/>
    <property type="match status" value="1"/>
</dbReference>
<dbReference type="GO" id="GO:0005886">
    <property type="term" value="C:plasma membrane"/>
    <property type="evidence" value="ECO:0007669"/>
    <property type="project" value="UniProtKB-SubCell"/>
</dbReference>
<dbReference type="EMBL" id="BMJT01000001">
    <property type="protein sequence ID" value="GGG11834.1"/>
    <property type="molecule type" value="Genomic_DNA"/>
</dbReference>
<keyword evidence="12" id="KW-1185">Reference proteome</keyword>
<evidence type="ECO:0000256" key="1">
    <source>
        <dbReference type="ARBA" id="ARBA00004236"/>
    </source>
</evidence>
<dbReference type="GO" id="GO:0004888">
    <property type="term" value="F:transmembrane signaling receptor activity"/>
    <property type="evidence" value="ECO:0007669"/>
    <property type="project" value="InterPro"/>
</dbReference>
<dbReference type="GO" id="GO:0006935">
    <property type="term" value="P:chemotaxis"/>
    <property type="evidence" value="ECO:0007669"/>
    <property type="project" value="InterPro"/>
</dbReference>
<keyword evidence="4 6" id="KW-0807">Transducer</keyword>
<evidence type="ECO:0000256" key="4">
    <source>
        <dbReference type="ARBA" id="ARBA00023224"/>
    </source>
</evidence>
<evidence type="ECO:0000313" key="11">
    <source>
        <dbReference type="EMBL" id="GGG11834.1"/>
    </source>
</evidence>
<dbReference type="PRINTS" id="PR00260">
    <property type="entry name" value="CHEMTRNSDUCR"/>
</dbReference>
<name>A0A917D5S5_9BACI</name>
<dbReference type="SMART" id="SM00304">
    <property type="entry name" value="HAMP"/>
    <property type="match status" value="1"/>
</dbReference>
<dbReference type="Gene3D" id="1.10.287.950">
    <property type="entry name" value="Methyl-accepting chemotaxis protein"/>
    <property type="match status" value="1"/>
</dbReference>
<evidence type="ECO:0000256" key="7">
    <source>
        <dbReference type="SAM" id="MobiDB-lite"/>
    </source>
</evidence>
<dbReference type="InterPro" id="IPR004089">
    <property type="entry name" value="MCPsignal_dom"/>
</dbReference>